<dbReference type="Pfam" id="PF12937">
    <property type="entry name" value="F-box-like"/>
    <property type="match status" value="1"/>
</dbReference>
<organism evidence="2 3">
    <name type="scientific">Coemansia brasiliensis</name>
    <dbReference type="NCBI Taxonomy" id="2650707"/>
    <lineage>
        <taxon>Eukaryota</taxon>
        <taxon>Fungi</taxon>
        <taxon>Fungi incertae sedis</taxon>
        <taxon>Zoopagomycota</taxon>
        <taxon>Kickxellomycotina</taxon>
        <taxon>Kickxellomycetes</taxon>
        <taxon>Kickxellales</taxon>
        <taxon>Kickxellaceae</taxon>
        <taxon>Coemansia</taxon>
    </lineage>
</organism>
<dbReference type="InterPro" id="IPR050995">
    <property type="entry name" value="WD-F-box_domain-protein"/>
</dbReference>
<protein>
    <recommendedName>
        <fullName evidence="1">F-box domain-containing protein</fullName>
    </recommendedName>
</protein>
<dbReference type="InterPro" id="IPR011047">
    <property type="entry name" value="Quinoprotein_ADH-like_sf"/>
</dbReference>
<dbReference type="SUPFAM" id="SSF50998">
    <property type="entry name" value="Quinoprotein alcohol dehydrogenase-like"/>
    <property type="match status" value="1"/>
</dbReference>
<dbReference type="Proteomes" id="UP001139887">
    <property type="component" value="Unassembled WGS sequence"/>
</dbReference>
<dbReference type="Gene3D" id="2.130.10.10">
    <property type="entry name" value="YVTN repeat-like/Quinoprotein amine dehydrogenase"/>
    <property type="match status" value="2"/>
</dbReference>
<dbReference type="PANTHER" id="PTHR14604">
    <property type="entry name" value="WD40 REPEAT PF20"/>
    <property type="match status" value="1"/>
</dbReference>
<feature type="domain" description="F-box" evidence="1">
    <location>
        <begin position="1"/>
        <end position="47"/>
    </location>
</feature>
<accession>A0A9W8I469</accession>
<name>A0A9W8I469_9FUNG</name>
<feature type="non-terminal residue" evidence="2">
    <location>
        <position position="449"/>
    </location>
</feature>
<comment type="caution">
    <text evidence="2">The sequence shown here is derived from an EMBL/GenBank/DDBJ whole genome shotgun (WGS) entry which is preliminary data.</text>
</comment>
<proteinExistence type="predicted"/>
<sequence length="449" mass="49238">MGLFDELPDDILINILIRTDVQTLETAATVNRQWRAIAEDDASWRRTLVQGYGHTPFQRLDAARMPTQNKQSRGWICEAARSTSWRSELFSRHNLQWLWTRGMHRRHEYSPRVGVIDTMVVCEQRGWALAVSAASGAAVKSKPLTGKVFARDDDTSHILFATQEGEEASAVAARLDRIVWGLLDGRSVLTLLTRDGAQRQRVESQALADQSVTAVAGAYDALARETLDWSIAHGVASNDLIASAGSRGSVLVWDTSGSTRRELQTANIVTLTHVAWANNQRYVAAASESMLFVWDLQNDSNRPTTELLLENDRMIMLAGDPFGPSFVVATEAGAMRVDPAGGILTKFSTDALLTAALWRVETRNIDTRVLILGDAAGSIRVYDSDNGNLLVRRDHVHLRAIAAVAVNAALVVAAARDGRIAVLDVLSGTKLSRARSHNGRSQGRVDPWL</sequence>
<dbReference type="PANTHER" id="PTHR14604:SF4">
    <property type="entry name" value="F-BOX DOMAIN-CONTAINING PROTEIN"/>
    <property type="match status" value="1"/>
</dbReference>
<dbReference type="SUPFAM" id="SSF81383">
    <property type="entry name" value="F-box domain"/>
    <property type="match status" value="1"/>
</dbReference>
<dbReference type="Gene3D" id="1.20.1280.50">
    <property type="match status" value="1"/>
</dbReference>
<dbReference type="OrthoDB" id="2095648at2759"/>
<evidence type="ECO:0000313" key="2">
    <source>
        <dbReference type="EMBL" id="KAJ2844077.1"/>
    </source>
</evidence>
<dbReference type="InterPro" id="IPR015943">
    <property type="entry name" value="WD40/YVTN_repeat-like_dom_sf"/>
</dbReference>
<reference evidence="2" key="1">
    <citation type="submission" date="2022-07" db="EMBL/GenBank/DDBJ databases">
        <title>Phylogenomic reconstructions and comparative analyses of Kickxellomycotina fungi.</title>
        <authorList>
            <person name="Reynolds N.K."/>
            <person name="Stajich J.E."/>
            <person name="Barry K."/>
            <person name="Grigoriev I.V."/>
            <person name="Crous P."/>
            <person name="Smith M.E."/>
        </authorList>
    </citation>
    <scope>NUCLEOTIDE SEQUENCE</scope>
    <source>
        <strain evidence="2">NRRL 1566</strain>
    </source>
</reference>
<dbReference type="AlphaFoldDB" id="A0A9W8I469"/>
<evidence type="ECO:0000313" key="3">
    <source>
        <dbReference type="Proteomes" id="UP001139887"/>
    </source>
</evidence>
<gene>
    <name evidence="2" type="ORF">IWW36_005319</name>
</gene>
<keyword evidence="3" id="KW-1185">Reference proteome</keyword>
<dbReference type="EMBL" id="JANBUW010001196">
    <property type="protein sequence ID" value="KAJ2844077.1"/>
    <property type="molecule type" value="Genomic_DNA"/>
</dbReference>
<dbReference type="InterPro" id="IPR001810">
    <property type="entry name" value="F-box_dom"/>
</dbReference>
<dbReference type="InterPro" id="IPR036047">
    <property type="entry name" value="F-box-like_dom_sf"/>
</dbReference>
<evidence type="ECO:0000259" key="1">
    <source>
        <dbReference type="PROSITE" id="PS50181"/>
    </source>
</evidence>
<dbReference type="PROSITE" id="PS50181">
    <property type="entry name" value="FBOX"/>
    <property type="match status" value="1"/>
</dbReference>